<accession>A0A3G2T060</accession>
<organism evidence="1 2">
    <name type="scientific">Acinetobacter wuhouensis</name>
    <dbReference type="NCBI Taxonomy" id="1879050"/>
    <lineage>
        <taxon>Bacteria</taxon>
        <taxon>Pseudomonadati</taxon>
        <taxon>Pseudomonadota</taxon>
        <taxon>Gammaproteobacteria</taxon>
        <taxon>Moraxellales</taxon>
        <taxon>Moraxellaceae</taxon>
        <taxon>Acinetobacter</taxon>
    </lineage>
</organism>
<evidence type="ECO:0000313" key="1">
    <source>
        <dbReference type="EMBL" id="AYO53332.1"/>
    </source>
</evidence>
<gene>
    <name evidence="1" type="ORF">CDG68_06490</name>
</gene>
<sequence>MNLFTVLLNIHEYSDEDILYVEQPWALESDAILTTKEDTQPIMCNNIKYEYFLEIFIIKELFEDYETQNVCLQDQCLKVIEYALNDA</sequence>
<dbReference type="Proteomes" id="UP000279962">
    <property type="component" value="Chromosome"/>
</dbReference>
<reference evidence="1 2" key="1">
    <citation type="submission" date="2018-10" db="EMBL/GenBank/DDBJ databases">
        <title>The complete genome of Acinetobacter wuhouensis strain WCHAW010062.</title>
        <authorList>
            <person name="Hu Y."/>
            <person name="Long H."/>
            <person name="Feng Y."/>
            <person name="Zong Z."/>
        </authorList>
    </citation>
    <scope>NUCLEOTIDE SEQUENCE [LARGE SCALE GENOMIC DNA]</scope>
    <source>
        <strain evidence="1 2">WCHAW010062</strain>
    </source>
</reference>
<dbReference type="RefSeq" id="WP_087552668.1">
    <property type="nucleotide sequence ID" value="NZ_CP033133.1"/>
</dbReference>
<evidence type="ECO:0000313" key="2">
    <source>
        <dbReference type="Proteomes" id="UP000279962"/>
    </source>
</evidence>
<protein>
    <submittedName>
        <fullName evidence="1">Uncharacterized protein</fullName>
    </submittedName>
</protein>
<proteinExistence type="predicted"/>
<dbReference type="AlphaFoldDB" id="A0A3G2T060"/>
<name>A0A3G2T060_9GAMM</name>
<dbReference type="EMBL" id="CP033133">
    <property type="protein sequence ID" value="AYO53332.1"/>
    <property type="molecule type" value="Genomic_DNA"/>
</dbReference>